<gene>
    <name evidence="2" type="ORF">Lysil_1661</name>
</gene>
<dbReference type="InterPro" id="IPR036061">
    <property type="entry name" value="CheW-like_dom_sf"/>
</dbReference>
<evidence type="ECO:0000259" key="1">
    <source>
        <dbReference type="PROSITE" id="PS50851"/>
    </source>
</evidence>
<dbReference type="SMART" id="SM00260">
    <property type="entry name" value="CheW"/>
    <property type="match status" value="1"/>
</dbReference>
<dbReference type="Pfam" id="PF01584">
    <property type="entry name" value="CheW"/>
    <property type="match status" value="1"/>
</dbReference>
<name>A0A2K1PXG7_9GAMM</name>
<protein>
    <submittedName>
        <fullName evidence="2">CheW-like domain-containing protein</fullName>
    </submittedName>
</protein>
<comment type="caution">
    <text evidence="2">The sequence shown here is derived from an EMBL/GenBank/DDBJ whole genome shotgun (WGS) entry which is preliminary data.</text>
</comment>
<dbReference type="PROSITE" id="PS50851">
    <property type="entry name" value="CHEW"/>
    <property type="match status" value="1"/>
</dbReference>
<feature type="domain" description="CheW-like" evidence="1">
    <location>
        <begin position="7"/>
        <end position="153"/>
    </location>
</feature>
<evidence type="ECO:0000313" key="3">
    <source>
        <dbReference type="Proteomes" id="UP000236220"/>
    </source>
</evidence>
<proteinExistence type="predicted"/>
<dbReference type="GO" id="GO:0007165">
    <property type="term" value="P:signal transduction"/>
    <property type="evidence" value="ECO:0007669"/>
    <property type="project" value="InterPro"/>
</dbReference>
<keyword evidence="3" id="KW-1185">Reference proteome</keyword>
<dbReference type="OrthoDB" id="5765252at2"/>
<dbReference type="InterPro" id="IPR002545">
    <property type="entry name" value="CheW-lke_dom"/>
</dbReference>
<dbReference type="Gene3D" id="2.40.50.180">
    <property type="entry name" value="CheA-289, Domain 4"/>
    <property type="match status" value="1"/>
</dbReference>
<dbReference type="Gene3D" id="2.30.30.40">
    <property type="entry name" value="SH3 Domains"/>
    <property type="match status" value="1"/>
</dbReference>
<sequence length="159" mass="17071">MSELPSTLRGVLIQAAGTQLLLPNAAVAEVLSYSDPEPIAHAPLWLLGRVRWRGWQVPLVDFSRLDGIDAGSQPAAGGRRRVLVVKAPGGHARLPYFAFLADGFPRLMSLSEATLETLAESSDPGRCIFARVAINDESAVVPDMDAVESRLRSELPEAA</sequence>
<organism evidence="2 3">
    <name type="scientific">Solilutibacter silvestris</name>
    <dbReference type="NCBI Taxonomy" id="1645665"/>
    <lineage>
        <taxon>Bacteria</taxon>
        <taxon>Pseudomonadati</taxon>
        <taxon>Pseudomonadota</taxon>
        <taxon>Gammaproteobacteria</taxon>
        <taxon>Lysobacterales</taxon>
        <taxon>Lysobacteraceae</taxon>
        <taxon>Solilutibacter</taxon>
    </lineage>
</organism>
<evidence type="ECO:0000313" key="2">
    <source>
        <dbReference type="EMBL" id="PNS07485.1"/>
    </source>
</evidence>
<accession>A0A2K1PXG7</accession>
<dbReference type="Proteomes" id="UP000236220">
    <property type="component" value="Unassembled WGS sequence"/>
</dbReference>
<reference evidence="2 3" key="1">
    <citation type="submission" date="2017-08" db="EMBL/GenBank/DDBJ databases">
        <title>Lysobacter sylvestris genome.</title>
        <authorList>
            <person name="Zhang D.-C."/>
            <person name="Albuquerque L."/>
            <person name="Franca L."/>
            <person name="Froufe H.J.C."/>
            <person name="Barroso C."/>
            <person name="Egas C."/>
            <person name="Da Costa M."/>
            <person name="Margesin R."/>
        </authorList>
    </citation>
    <scope>NUCLEOTIDE SEQUENCE [LARGE SCALE GENOMIC DNA]</scope>
    <source>
        <strain evidence="2 3">AM20-91</strain>
    </source>
</reference>
<dbReference type="AlphaFoldDB" id="A0A2K1PXG7"/>
<dbReference type="EMBL" id="NPZB01000002">
    <property type="protein sequence ID" value="PNS07485.1"/>
    <property type="molecule type" value="Genomic_DNA"/>
</dbReference>
<dbReference type="RefSeq" id="WP_103075190.1">
    <property type="nucleotide sequence ID" value="NZ_NPZB01000002.1"/>
</dbReference>
<dbReference type="SUPFAM" id="SSF50341">
    <property type="entry name" value="CheW-like"/>
    <property type="match status" value="1"/>
</dbReference>
<dbReference type="GO" id="GO:0006935">
    <property type="term" value="P:chemotaxis"/>
    <property type="evidence" value="ECO:0007669"/>
    <property type="project" value="InterPro"/>
</dbReference>